<keyword evidence="5 9" id="KW-0963">Cytoplasm</keyword>
<dbReference type="SUPFAM" id="SSF48452">
    <property type="entry name" value="TPR-like"/>
    <property type="match status" value="1"/>
</dbReference>
<dbReference type="GO" id="GO:0008312">
    <property type="term" value="F:7S RNA binding"/>
    <property type="evidence" value="ECO:0007669"/>
    <property type="project" value="InterPro"/>
</dbReference>
<comment type="subcellular location">
    <subcellularLocation>
        <location evidence="2 9">Cytoplasm</location>
    </subcellularLocation>
    <subcellularLocation>
        <location evidence="1">Endoplasmic reticulum</location>
    </subcellularLocation>
</comment>
<dbReference type="PIRSF" id="PIRSF038922">
    <property type="entry name" value="SRP72"/>
    <property type="match status" value="1"/>
</dbReference>
<evidence type="ECO:0000256" key="10">
    <source>
        <dbReference type="SAM" id="MobiDB-lite"/>
    </source>
</evidence>
<evidence type="ECO:0000256" key="5">
    <source>
        <dbReference type="ARBA" id="ARBA00022490"/>
    </source>
</evidence>
<name>A0A9P9W9Z0_9PEZI</name>
<evidence type="ECO:0000256" key="1">
    <source>
        <dbReference type="ARBA" id="ARBA00004240"/>
    </source>
</evidence>
<feature type="compositionally biased region" description="Basic residues" evidence="10">
    <location>
        <begin position="565"/>
        <end position="574"/>
    </location>
</feature>
<accession>A0A9P9W9Z0</accession>
<feature type="compositionally biased region" description="Basic and acidic residues" evidence="10">
    <location>
        <begin position="552"/>
        <end position="564"/>
    </location>
</feature>
<dbReference type="Pfam" id="PF08492">
    <property type="entry name" value="SRP72"/>
    <property type="match status" value="1"/>
</dbReference>
<comment type="similarity">
    <text evidence="3 9">Belongs to the SRP72 family.</text>
</comment>
<evidence type="ECO:0000256" key="4">
    <source>
        <dbReference type="ARBA" id="ARBA00018350"/>
    </source>
</evidence>
<dbReference type="InterPro" id="IPR011990">
    <property type="entry name" value="TPR-like_helical_dom_sf"/>
</dbReference>
<dbReference type="AlphaFoldDB" id="A0A9P9W9Z0"/>
<evidence type="ECO:0000256" key="7">
    <source>
        <dbReference type="ARBA" id="ARBA00023135"/>
    </source>
</evidence>
<evidence type="ECO:0000256" key="3">
    <source>
        <dbReference type="ARBA" id="ARBA00007676"/>
    </source>
</evidence>
<dbReference type="GO" id="GO:0043022">
    <property type="term" value="F:ribosome binding"/>
    <property type="evidence" value="ECO:0007669"/>
    <property type="project" value="TreeGrafter"/>
</dbReference>
<reference evidence="12" key="1">
    <citation type="submission" date="2021-03" db="EMBL/GenBank/DDBJ databases">
        <title>Revisited historic fungal species revealed as producer of novel bioactive compounds through whole genome sequencing and comparative genomics.</title>
        <authorList>
            <person name="Vignolle G.A."/>
            <person name="Hochenegger N."/>
            <person name="Mach R.L."/>
            <person name="Mach-Aigner A.R."/>
            <person name="Javad Rahimi M."/>
            <person name="Salim K.A."/>
            <person name="Chan C.M."/>
            <person name="Lim L.B.L."/>
            <person name="Cai F."/>
            <person name="Druzhinina I.S."/>
            <person name="U'Ren J.M."/>
            <person name="Derntl C."/>
        </authorList>
    </citation>
    <scope>NUCLEOTIDE SEQUENCE</scope>
    <source>
        <strain evidence="12">TUCIM 5799</strain>
    </source>
</reference>
<evidence type="ECO:0000256" key="8">
    <source>
        <dbReference type="ARBA" id="ARBA00023274"/>
    </source>
</evidence>
<keyword evidence="13" id="KW-1185">Reference proteome</keyword>
<keyword evidence="8 9" id="KW-0687">Ribonucleoprotein</keyword>
<sequence length="650" mass="70087">MSDPAAALTALLRAASIQDHDEVLKAANAAIKADKSNAHAHHTRLVALLKLDRFDDALRALSEAGDRLEKECAVEKAYALYKVGRLPEAEAAIGTVQPATRASRHLAAQIAYRAEKFDQAAPAYRQLAADVESEGLPGEENDLRINGLATNAQLQWKGQGDLVDEHLRQPAREDLEAFETAYNAACGCVARGDLAKASVLLKRSRDLCEASEDLSDAEKQAELLPLLIQHAYVLTRLGKPAEATSLHKSITLPDVPEPSAKVVAQNNQTALGSEDQNPYLTQRLIESASALSGNDQLFEYQAAVLRRNRYALGLQMQKFDGIESSTSKQILKAPTPTASTEIAGLGVINAAARAQLQAGKIAIKEILPILEKRPADIGLLLTIIQLYVQTKNPGPALGLLEAFLKRLEQATTPDHGDARFSPGLVAVTVALYRLFGRQNSIRTELAKAAAHWRTRSKESATSLLREAGVELLKSSNPDDLALAGDTFEGLAAKSKNDTIAAAGLVASFATTDYPKIEPYLSNLTPVERLTAGVDVQALVEAGVASVAAVAPESRKRPADVEPQKANKRRKKKRLPKDYVEGTEPDPERWLPLRDRSTYRPKGKKGKKRAQEATQGGVVKEEETLELVGGAGAVKVEKATGGGKKKNKKKK</sequence>
<evidence type="ECO:0000259" key="11">
    <source>
        <dbReference type="Pfam" id="PF08492"/>
    </source>
</evidence>
<feature type="region of interest" description="Disordered" evidence="10">
    <location>
        <begin position="551"/>
        <end position="650"/>
    </location>
</feature>
<dbReference type="GO" id="GO:0006614">
    <property type="term" value="P:SRP-dependent cotranslational protein targeting to membrane"/>
    <property type="evidence" value="ECO:0007669"/>
    <property type="project" value="UniProtKB-UniRule"/>
</dbReference>
<comment type="function">
    <text evidence="9">Component of the signal recognition particle (SRP) complex, a ribonucleoprotein complex that mediates the cotranslational targeting of secretory and membrane proteins to the endoplasmic reticulum (ER).</text>
</comment>
<feature type="domain" description="Signal recognition particle SRP72 subunit RNA-binding" evidence="11">
    <location>
        <begin position="549"/>
        <end position="600"/>
    </location>
</feature>
<dbReference type="InterPro" id="IPR031545">
    <property type="entry name" value="SRP72_TPR-like"/>
</dbReference>
<gene>
    <name evidence="12" type="ORF">JX265_012742</name>
</gene>
<keyword evidence="6" id="KW-0256">Endoplasmic reticulum</keyword>
<protein>
    <recommendedName>
        <fullName evidence="4 9">Signal recognition particle subunit SRP72</fullName>
    </recommendedName>
</protein>
<proteinExistence type="inferred from homology"/>
<comment type="caution">
    <text evidence="12">The sequence shown here is derived from an EMBL/GenBank/DDBJ whole genome shotgun (WGS) entry which is preliminary data.</text>
</comment>
<dbReference type="Pfam" id="PF17004">
    <property type="entry name" value="SRP_TPR_like"/>
    <property type="match status" value="1"/>
</dbReference>
<dbReference type="GO" id="GO:0005783">
    <property type="term" value="C:endoplasmic reticulum"/>
    <property type="evidence" value="ECO:0007669"/>
    <property type="project" value="UniProtKB-SubCell"/>
</dbReference>
<evidence type="ECO:0000256" key="2">
    <source>
        <dbReference type="ARBA" id="ARBA00004496"/>
    </source>
</evidence>
<dbReference type="GO" id="GO:0005786">
    <property type="term" value="C:signal recognition particle, endoplasmic reticulum targeting"/>
    <property type="evidence" value="ECO:0007669"/>
    <property type="project" value="UniProtKB-UniRule"/>
</dbReference>
<evidence type="ECO:0000256" key="9">
    <source>
        <dbReference type="PIRNR" id="PIRNR038922"/>
    </source>
</evidence>
<evidence type="ECO:0000313" key="12">
    <source>
        <dbReference type="EMBL" id="KAI1853451.1"/>
    </source>
</evidence>
<feature type="compositionally biased region" description="Basic residues" evidence="10">
    <location>
        <begin position="598"/>
        <end position="607"/>
    </location>
</feature>
<dbReference type="Proteomes" id="UP000829685">
    <property type="component" value="Unassembled WGS sequence"/>
</dbReference>
<dbReference type="Gene3D" id="1.25.40.10">
    <property type="entry name" value="Tetratricopeptide repeat domain"/>
    <property type="match status" value="1"/>
</dbReference>
<dbReference type="FunFam" id="1.25.40.10:FF:000512">
    <property type="entry name" value="Signal recognition particle subunit SRP72"/>
    <property type="match status" value="1"/>
</dbReference>
<evidence type="ECO:0000313" key="13">
    <source>
        <dbReference type="Proteomes" id="UP000829685"/>
    </source>
</evidence>
<dbReference type="PANTHER" id="PTHR14094:SF9">
    <property type="entry name" value="SIGNAL RECOGNITION PARTICLE SUBUNIT SRP72"/>
    <property type="match status" value="1"/>
</dbReference>
<keyword evidence="7 9" id="KW-0733">Signal recognition particle</keyword>
<dbReference type="InterPro" id="IPR026270">
    <property type="entry name" value="SRP72"/>
</dbReference>
<organism evidence="12 13">
    <name type="scientific">Neoarthrinium moseri</name>
    <dbReference type="NCBI Taxonomy" id="1658444"/>
    <lineage>
        <taxon>Eukaryota</taxon>
        <taxon>Fungi</taxon>
        <taxon>Dikarya</taxon>
        <taxon>Ascomycota</taxon>
        <taxon>Pezizomycotina</taxon>
        <taxon>Sordariomycetes</taxon>
        <taxon>Xylariomycetidae</taxon>
        <taxon>Amphisphaeriales</taxon>
        <taxon>Apiosporaceae</taxon>
        <taxon>Neoarthrinium</taxon>
    </lineage>
</organism>
<evidence type="ECO:0000256" key="6">
    <source>
        <dbReference type="ARBA" id="ARBA00022824"/>
    </source>
</evidence>
<dbReference type="PANTHER" id="PTHR14094">
    <property type="entry name" value="SIGNAL RECOGNITION PARTICLE 72"/>
    <property type="match status" value="1"/>
</dbReference>
<feature type="compositionally biased region" description="Basic and acidic residues" evidence="10">
    <location>
        <begin position="575"/>
        <end position="597"/>
    </location>
</feature>
<dbReference type="EMBL" id="JAFIMR010000057">
    <property type="protein sequence ID" value="KAI1853451.1"/>
    <property type="molecule type" value="Genomic_DNA"/>
</dbReference>
<dbReference type="InterPro" id="IPR013699">
    <property type="entry name" value="Signal_recog_part_SRP72_RNA-bd"/>
</dbReference>